<reference evidence="1 2" key="1">
    <citation type="submission" date="2018-06" db="EMBL/GenBank/DDBJ databases">
        <authorList>
            <consortium name="Pathogen Informatics"/>
            <person name="Doyle S."/>
        </authorList>
    </citation>
    <scope>NUCLEOTIDE SEQUENCE [LARGE SCALE GENOMIC DNA]</scope>
    <source>
        <strain evidence="1 2">NCTC11460</strain>
    </source>
</reference>
<accession>A0A379CEW1</accession>
<sequence length="77" mass="8926">MRREELEKFINTYNVDRATRVEDMGVVREEGEAWGDDIMFINKHGKAQKMEMGVIYSFDKSVRSVMFPDGTFAGVCR</sequence>
<dbReference type="EMBL" id="UGTB01000004">
    <property type="protein sequence ID" value="SUB60992.1"/>
    <property type="molecule type" value="Genomic_DNA"/>
</dbReference>
<gene>
    <name evidence="1" type="ORF">NCTC11460_00909</name>
</gene>
<protein>
    <submittedName>
        <fullName evidence="1">Uncharacterized protein</fullName>
    </submittedName>
</protein>
<organism evidence="1 2">
    <name type="scientific">Peptostreptococcus anaerobius</name>
    <dbReference type="NCBI Taxonomy" id="1261"/>
    <lineage>
        <taxon>Bacteria</taxon>
        <taxon>Bacillati</taxon>
        <taxon>Bacillota</taxon>
        <taxon>Clostridia</taxon>
        <taxon>Peptostreptococcales</taxon>
        <taxon>Peptostreptococcaceae</taxon>
        <taxon>Peptostreptococcus</taxon>
    </lineage>
</organism>
<evidence type="ECO:0000313" key="1">
    <source>
        <dbReference type="EMBL" id="SUB60992.1"/>
    </source>
</evidence>
<dbReference type="Proteomes" id="UP000255101">
    <property type="component" value="Unassembled WGS sequence"/>
</dbReference>
<proteinExistence type="predicted"/>
<name>A0A379CEW1_9FIRM</name>
<evidence type="ECO:0000313" key="2">
    <source>
        <dbReference type="Proteomes" id="UP000255101"/>
    </source>
</evidence>
<dbReference type="AlphaFoldDB" id="A0A379CEW1"/>
<dbReference type="RefSeq" id="WP_002845686.1">
    <property type="nucleotide sequence ID" value="NZ_FOVA01000002.1"/>
</dbReference>